<keyword evidence="3" id="KW-1185">Reference proteome</keyword>
<name>A0ABT3NRA0_9PROT</name>
<dbReference type="Proteomes" id="UP001526430">
    <property type="component" value="Unassembled WGS sequence"/>
</dbReference>
<accession>A0ABT3NRA0</accession>
<comment type="caution">
    <text evidence="2">The sequence shown here is derived from an EMBL/GenBank/DDBJ whole genome shotgun (WGS) entry which is preliminary data.</text>
</comment>
<evidence type="ECO:0008006" key="4">
    <source>
        <dbReference type="Google" id="ProtNLM"/>
    </source>
</evidence>
<dbReference type="EMBL" id="JAPFQI010000001">
    <property type="protein sequence ID" value="MCW8084687.1"/>
    <property type="molecule type" value="Genomic_DNA"/>
</dbReference>
<reference evidence="2 3" key="1">
    <citation type="submission" date="2022-10" db="EMBL/GenBank/DDBJ databases">
        <title>Roseococcus glaciei nov., sp. nov., isolated from glacier.</title>
        <authorList>
            <person name="Liu Q."/>
            <person name="Xin Y.-H."/>
        </authorList>
    </citation>
    <scope>NUCLEOTIDE SEQUENCE [LARGE SCALE GENOMIC DNA]</scope>
    <source>
        <strain evidence="2 3">MDT2-1-1</strain>
    </source>
</reference>
<protein>
    <recommendedName>
        <fullName evidence="4">Peptidase S1</fullName>
    </recommendedName>
</protein>
<dbReference type="RefSeq" id="WP_301588363.1">
    <property type="nucleotide sequence ID" value="NZ_JAPFQI010000001.1"/>
</dbReference>
<gene>
    <name evidence="2" type="ORF">OF850_03525</name>
</gene>
<evidence type="ECO:0000313" key="2">
    <source>
        <dbReference type="EMBL" id="MCW8084687.1"/>
    </source>
</evidence>
<feature type="chain" id="PRO_5045996574" description="Peptidase S1" evidence="1">
    <location>
        <begin position="22"/>
        <end position="166"/>
    </location>
</feature>
<organism evidence="2 3">
    <name type="scientific">Sabulicella glaciei</name>
    <dbReference type="NCBI Taxonomy" id="2984948"/>
    <lineage>
        <taxon>Bacteria</taxon>
        <taxon>Pseudomonadati</taxon>
        <taxon>Pseudomonadota</taxon>
        <taxon>Alphaproteobacteria</taxon>
        <taxon>Acetobacterales</taxon>
        <taxon>Acetobacteraceae</taxon>
        <taxon>Sabulicella</taxon>
    </lineage>
</organism>
<keyword evidence="1" id="KW-0732">Signal</keyword>
<evidence type="ECO:0000256" key="1">
    <source>
        <dbReference type="SAM" id="SignalP"/>
    </source>
</evidence>
<feature type="signal peptide" evidence="1">
    <location>
        <begin position="1"/>
        <end position="21"/>
    </location>
</feature>
<sequence>MRKTVALAVLGVALAAGSGFAQQKAPQGTPFPDWRADPRYGTLNLRADFQPDPREVSVEAGGDRQADGIGPGCAGWIDFSRPDVDVNYEAGSFPLIISAVSSVDTTIVVNDPSGRWFCNDDFQGLNPGVVFERPQSGNYNIWVGTFDRSRPQPATVRISEIMPQGR</sequence>
<evidence type="ECO:0000313" key="3">
    <source>
        <dbReference type="Proteomes" id="UP001526430"/>
    </source>
</evidence>
<proteinExistence type="predicted"/>